<feature type="region of interest" description="Disordered" evidence="11">
    <location>
        <begin position="1217"/>
        <end position="1242"/>
    </location>
</feature>
<dbReference type="InterPro" id="IPR002110">
    <property type="entry name" value="Ankyrin_rpt"/>
</dbReference>
<dbReference type="SUPFAM" id="SSF48403">
    <property type="entry name" value="Ankyrin repeat"/>
    <property type="match status" value="1"/>
</dbReference>
<dbReference type="InterPro" id="IPR002523">
    <property type="entry name" value="MgTranspt_CorA/ZnTranspt_ZntB"/>
</dbReference>
<evidence type="ECO:0000256" key="11">
    <source>
        <dbReference type="SAM" id="MobiDB-lite"/>
    </source>
</evidence>
<evidence type="ECO:0000313" key="15">
    <source>
        <dbReference type="EMBL" id="KJK61089.1"/>
    </source>
</evidence>
<feature type="repeat" description="ANK" evidence="10">
    <location>
        <begin position="195"/>
        <end position="216"/>
    </location>
</feature>
<dbReference type="InterPro" id="IPR036770">
    <property type="entry name" value="Ankyrin_rpt-contain_sf"/>
</dbReference>
<keyword evidence="5" id="KW-0274">FAD</keyword>
<keyword evidence="6 12" id="KW-1133">Transmembrane helix</keyword>
<dbReference type="Pfam" id="PF07992">
    <property type="entry name" value="Pyr_redox_2"/>
    <property type="match status" value="1"/>
</dbReference>
<dbReference type="InterPro" id="IPR045863">
    <property type="entry name" value="CorA_TM1_TM2"/>
</dbReference>
<gene>
    <name evidence="15" type="ORF">P875_00042665</name>
</gene>
<feature type="compositionally biased region" description="Basic and acidic residues" evidence="11">
    <location>
        <begin position="821"/>
        <end position="833"/>
    </location>
</feature>
<dbReference type="PRINTS" id="PR00368">
    <property type="entry name" value="FADPNR"/>
</dbReference>
<dbReference type="InterPro" id="IPR023753">
    <property type="entry name" value="FAD/NAD-binding_dom"/>
</dbReference>
<feature type="domain" description="FAD/NAD(P)-binding" evidence="13">
    <location>
        <begin position="1127"/>
        <end position="1443"/>
    </location>
</feature>
<feature type="transmembrane region" description="Helical" evidence="12">
    <location>
        <begin position="1009"/>
        <end position="1030"/>
    </location>
</feature>
<dbReference type="PROSITE" id="PS50297">
    <property type="entry name" value="ANK_REP_REGION"/>
    <property type="match status" value="6"/>
</dbReference>
<evidence type="ECO:0000259" key="14">
    <source>
        <dbReference type="Pfam" id="PF22366"/>
    </source>
</evidence>
<feature type="repeat" description="ANK" evidence="10">
    <location>
        <begin position="265"/>
        <end position="297"/>
    </location>
</feature>
<dbReference type="PRINTS" id="PR01415">
    <property type="entry name" value="ANKYRIN"/>
</dbReference>
<dbReference type="GO" id="GO:0046873">
    <property type="term" value="F:metal ion transmembrane transporter activity"/>
    <property type="evidence" value="ECO:0007669"/>
    <property type="project" value="InterPro"/>
</dbReference>
<evidence type="ECO:0000256" key="12">
    <source>
        <dbReference type="SAM" id="Phobius"/>
    </source>
</evidence>
<dbReference type="Gene3D" id="1.20.58.340">
    <property type="entry name" value="Magnesium transport protein CorA, transmembrane region"/>
    <property type="match status" value="1"/>
</dbReference>
<comment type="subcellular location">
    <subcellularLocation>
        <location evidence="1">Membrane</location>
        <topology evidence="1">Multi-pass membrane protein</topology>
    </subcellularLocation>
</comment>
<dbReference type="Pfam" id="PF01544">
    <property type="entry name" value="CorA"/>
    <property type="match status" value="1"/>
</dbReference>
<keyword evidence="8" id="KW-0520">NAD</keyword>
<evidence type="ECO:0000256" key="7">
    <source>
        <dbReference type="ARBA" id="ARBA00023002"/>
    </source>
</evidence>
<accession>A0A0F0I004</accession>
<feature type="repeat" description="ANK" evidence="10">
    <location>
        <begin position="298"/>
        <end position="320"/>
    </location>
</feature>
<dbReference type="InterPro" id="IPR045024">
    <property type="entry name" value="NDH-2"/>
</dbReference>
<feature type="region of interest" description="Disordered" evidence="11">
    <location>
        <begin position="465"/>
        <end position="574"/>
    </location>
</feature>
<name>A0A0F0I004_ASPPU</name>
<evidence type="ECO:0000259" key="13">
    <source>
        <dbReference type="Pfam" id="PF07992"/>
    </source>
</evidence>
<dbReference type="Gene3D" id="3.50.50.100">
    <property type="match status" value="1"/>
</dbReference>
<evidence type="ECO:0000313" key="16">
    <source>
        <dbReference type="Proteomes" id="UP000033540"/>
    </source>
</evidence>
<keyword evidence="9 12" id="KW-0472">Membrane</keyword>
<dbReference type="STRING" id="1403190.A0A0F0I004"/>
<evidence type="ECO:0000256" key="5">
    <source>
        <dbReference type="ARBA" id="ARBA00022827"/>
    </source>
</evidence>
<feature type="region of interest" description="Disordered" evidence="11">
    <location>
        <begin position="817"/>
        <end position="837"/>
    </location>
</feature>
<evidence type="ECO:0000256" key="4">
    <source>
        <dbReference type="ARBA" id="ARBA00022692"/>
    </source>
</evidence>
<feature type="compositionally biased region" description="Basic and acidic residues" evidence="11">
    <location>
        <begin position="561"/>
        <end position="574"/>
    </location>
</feature>
<feature type="compositionally biased region" description="Basic residues" evidence="11">
    <location>
        <begin position="465"/>
        <end position="474"/>
    </location>
</feature>
<proteinExistence type="inferred from homology"/>
<dbReference type="PROSITE" id="PS50088">
    <property type="entry name" value="ANK_REPEAT"/>
    <property type="match status" value="6"/>
</dbReference>
<feature type="compositionally biased region" description="Basic and acidic residues" evidence="11">
    <location>
        <begin position="488"/>
        <end position="499"/>
    </location>
</feature>
<dbReference type="Pfam" id="PF00023">
    <property type="entry name" value="Ank"/>
    <property type="match status" value="2"/>
</dbReference>
<keyword evidence="4 12" id="KW-0812">Transmembrane</keyword>
<dbReference type="EMBL" id="JZEE01000694">
    <property type="protein sequence ID" value="KJK61089.1"/>
    <property type="molecule type" value="Genomic_DNA"/>
</dbReference>
<dbReference type="PANTHER" id="PTHR43706">
    <property type="entry name" value="NADH DEHYDROGENASE"/>
    <property type="match status" value="1"/>
</dbReference>
<evidence type="ECO:0000256" key="8">
    <source>
        <dbReference type="ARBA" id="ARBA00023027"/>
    </source>
</evidence>
<keyword evidence="3" id="KW-0285">Flavoprotein</keyword>
<feature type="repeat" description="ANK" evidence="10">
    <location>
        <begin position="89"/>
        <end position="121"/>
    </location>
</feature>
<dbReference type="Proteomes" id="UP000033540">
    <property type="component" value="Unassembled WGS sequence"/>
</dbReference>
<organism evidence="15 16">
    <name type="scientific">Aspergillus parasiticus (strain ATCC 56775 / NRRL 5862 / SRRC 143 / SU-1)</name>
    <dbReference type="NCBI Taxonomy" id="1403190"/>
    <lineage>
        <taxon>Eukaryota</taxon>
        <taxon>Fungi</taxon>
        <taxon>Dikarya</taxon>
        <taxon>Ascomycota</taxon>
        <taxon>Pezizomycotina</taxon>
        <taxon>Eurotiomycetes</taxon>
        <taxon>Eurotiomycetidae</taxon>
        <taxon>Eurotiales</taxon>
        <taxon>Aspergillaceae</taxon>
        <taxon>Aspergillus</taxon>
        <taxon>Aspergillus subgen. Circumdati</taxon>
    </lineage>
</organism>
<feature type="repeat" description="ANK" evidence="10">
    <location>
        <begin position="122"/>
        <end position="154"/>
    </location>
</feature>
<sequence>MSRSRSSIASDSSDRLEPRLLRAAENDSVEALKHIIELAHENGQYSDNFLRVGLMRSCERGCIAATQYLLDLLCMNLKDGRPSPLAANNRPSPLLRAVERNHVRIVQLLLDYGAPLETTDKDGRTALMTAAWKNHWHVLQILIARGANVNAKDHRKRNVLHNLAADKHCNWGEDVIALLLKTVCEIDGEAGQDELGRTPLHWACATGKLRFAELLLTRPHGPIANVNAIEFRNKSALHIAIAHDWDNIVHLLLRHGADIDSRSDGGWTPLHNACDKGAKEIVRILLHAGAKINSQLLNGVTPLHLAAQAGHTEVVKCLLEYPDLKRRIRDNFGCTPFLRAAQFKRKDIVLLLAPFNNVDALSPDARGACEGFEATVVDFGNFRNENRVRKTSVFNLLYGRDPENPHKQAFTTVPTDSKVTDFRWIHLPANNMAWVEGLLTKNFIEEGAHDIESFKGLERSFHYQHRGQRTHSHFMRPMCQRTQRKQRLHDENKEEKVENKLPQILINGRLQEPPKSSANGGSNKAKKQKTQGGKSERADSDDTSNSSHGKKAKNHTKRGKSKGESMQKSKNDEQHRHLLSLCKDNGHSTTSNVCVFMPYLHFETAERRLKMQEAIQRAETLNLQPGFTRSPTRDEMLIRAHLASSTASLHVRRTLDQFFYPNIDTQTRDQDQVVYRYQTMGQGRERYGTEPKIFMVDQLWMWIMGTDLIVTCFAQRWEQPKNDPLNVLDGIIEDINSKTREPVRSVYDLASIITNRCSGVFDRHRMGDDEYQFLDMFESSIGIATDRETVLFNKFNRASAQASDWLKNHRKLSRFARNSQTKKDATNRDGDKQFEEDEDEVPLFVDNLLDIGQEIDLLAEAKDIRDELNMIRTVLEHQQNVLLDFQDVIFGIYQAQHRSQYDIKRRFKEQQRNIDMHLKDIERMDKQAERIYSSITDLLDLKQKHANAFEARFARDQAAGTTRQGKIMMVFTIVTTVFLPLSFIATFFTMNLEEFPHSADGSEQLPLSYVAEYTFGIGVAISIPLIFLALTVDDIGDGCQEAFRRARRWMFHRKKKPRGRSAIEEPRPRTALGLDKVLSGTKTRRSVDTELAGSLLPISTRGTCKRCLATQADHSAAIPESDRGKERVVILGSGWGGYTLSRKLSPKSFSPVVISPRSYFVFTPLLTDAAGGSLDFSNIVEPVRDPHAKVDFIQAAARAVNLEKKTVLCESTVVTSGVTETPRTHENERESEEGPDTTSMRPMQEARSWEKGDFFEVPYDKLVIAVGAVSKTFNTPGVRHNAMFFKDIGDARRVRRRVRECFELAVLPTTTPEMRKWLLHFAIVGAGPTGTELAASLRDFIYKDMTILYPALKNLPRITLYDVAPKVLSMFDESLSKYAMETMKKEGIDIKTSHHVEGLRWGEPGAEPPYEMDPKRCLTITTKEEGEVGIGMCVWVTGNAMNKFVNKALQDVETFPTASTLLKDGTQPPPELTTDTTWHIKKAPKVGALLVDGQLRVQLENADGKIAVLQDVFALGDNAMPETGAPPATAQATTQEAKWLATRLNKGDLQTSQPFSFHNMGTLAYIGDANALMQFPTEDDKPPKYLTGRMAWFVWNSAYLTMSMSWRNKLRIAFRWLLNNIFGRDVSRY</sequence>
<dbReference type="GO" id="GO:0005739">
    <property type="term" value="C:mitochondrion"/>
    <property type="evidence" value="ECO:0007669"/>
    <property type="project" value="TreeGrafter"/>
</dbReference>
<dbReference type="SMART" id="SM00248">
    <property type="entry name" value="ANK"/>
    <property type="match status" value="7"/>
</dbReference>
<feature type="compositionally biased region" description="Basic residues" evidence="11">
    <location>
        <begin position="548"/>
        <end position="560"/>
    </location>
</feature>
<dbReference type="SUPFAM" id="SSF51905">
    <property type="entry name" value="FAD/NAD(P)-binding domain"/>
    <property type="match status" value="2"/>
</dbReference>
<dbReference type="InterPro" id="IPR036188">
    <property type="entry name" value="FAD/NAD-bd_sf"/>
</dbReference>
<dbReference type="InterPro" id="IPR054585">
    <property type="entry name" value="NDH2-like_C"/>
</dbReference>
<reference evidence="15 16" key="1">
    <citation type="submission" date="2015-02" db="EMBL/GenBank/DDBJ databases">
        <title>Draft genome sequence of Aspergillus parasiticus SU-1.</title>
        <authorList>
            <person name="Yu J."/>
            <person name="Fedorova N."/>
            <person name="Yin Y."/>
            <person name="Losada L."/>
            <person name="Zafar N."/>
            <person name="Taujale R."/>
            <person name="Ehrlich K.C."/>
            <person name="Bhatnagar D."/>
            <person name="Cleveland T.E."/>
            <person name="Bennett J.W."/>
            <person name="Nierman W.C."/>
        </authorList>
    </citation>
    <scope>NUCLEOTIDE SEQUENCE [LARGE SCALE GENOMIC DNA]</scope>
    <source>
        <strain evidence="16">ATCC 56775 / NRRL 5862 / SRRC 143 / SU-1</strain>
    </source>
</reference>
<dbReference type="Gene3D" id="1.25.40.20">
    <property type="entry name" value="Ankyrin repeat-containing domain"/>
    <property type="match status" value="2"/>
</dbReference>
<dbReference type="Pfam" id="PF12796">
    <property type="entry name" value="Ank_2"/>
    <property type="match status" value="2"/>
</dbReference>
<dbReference type="OrthoDB" id="341259at2759"/>
<comment type="similarity">
    <text evidence="2">Belongs to the NADH dehydrogenase family.</text>
</comment>
<evidence type="ECO:0000256" key="6">
    <source>
        <dbReference type="ARBA" id="ARBA00022989"/>
    </source>
</evidence>
<dbReference type="Pfam" id="PF22366">
    <property type="entry name" value="NDH2_C"/>
    <property type="match status" value="1"/>
</dbReference>
<evidence type="ECO:0000256" key="1">
    <source>
        <dbReference type="ARBA" id="ARBA00004141"/>
    </source>
</evidence>
<keyword evidence="10" id="KW-0040">ANK repeat</keyword>
<dbReference type="GO" id="GO:0016020">
    <property type="term" value="C:membrane"/>
    <property type="evidence" value="ECO:0007669"/>
    <property type="project" value="UniProtKB-SubCell"/>
</dbReference>
<feature type="repeat" description="ANK" evidence="10">
    <location>
        <begin position="232"/>
        <end position="264"/>
    </location>
</feature>
<evidence type="ECO:0000256" key="10">
    <source>
        <dbReference type="PROSITE-ProRule" id="PRU00023"/>
    </source>
</evidence>
<protein>
    <submittedName>
        <fullName evidence="15">Uncharacterized protein</fullName>
    </submittedName>
</protein>
<dbReference type="GO" id="GO:0003954">
    <property type="term" value="F:NADH dehydrogenase activity"/>
    <property type="evidence" value="ECO:0007669"/>
    <property type="project" value="InterPro"/>
</dbReference>
<feature type="domain" description="External alternative NADH-ubiquinone oxidoreductase-like C-terminal" evidence="14">
    <location>
        <begin position="1560"/>
        <end position="1625"/>
    </location>
</feature>
<evidence type="ECO:0000256" key="2">
    <source>
        <dbReference type="ARBA" id="ARBA00005272"/>
    </source>
</evidence>
<feature type="transmembrane region" description="Helical" evidence="12">
    <location>
        <begin position="967"/>
        <end position="988"/>
    </location>
</feature>
<evidence type="ECO:0000256" key="3">
    <source>
        <dbReference type="ARBA" id="ARBA00022630"/>
    </source>
</evidence>
<comment type="caution">
    <text evidence="15">The sequence shown here is derived from an EMBL/GenBank/DDBJ whole genome shotgun (WGS) entry which is preliminary data.</text>
</comment>
<keyword evidence="7" id="KW-0560">Oxidoreductase</keyword>
<dbReference type="PANTHER" id="PTHR43706:SF17">
    <property type="entry name" value="NADH DEHYDROGENASE (EUROFUNG)"/>
    <property type="match status" value="1"/>
</dbReference>
<dbReference type="SUPFAM" id="SSF144083">
    <property type="entry name" value="Magnesium transport protein CorA, transmembrane region"/>
    <property type="match status" value="1"/>
</dbReference>
<evidence type="ECO:0000256" key="9">
    <source>
        <dbReference type="ARBA" id="ARBA00023136"/>
    </source>
</evidence>